<protein>
    <recommendedName>
        <fullName evidence="3">DUF4124 domain-containing protein</fullName>
    </recommendedName>
</protein>
<dbReference type="Proteomes" id="UP000243205">
    <property type="component" value="Unassembled WGS sequence"/>
</dbReference>
<evidence type="ECO:0000313" key="5">
    <source>
        <dbReference type="Proteomes" id="UP000243205"/>
    </source>
</evidence>
<sequence>MWRFVLIWMVFLGLLPAQGQAGPLYTWKDTGGQLHISDNLPECPENAKELQTRVYSGGRETAVQRQERLLREYEQERQLALANWQRREELQQKKLARAIEEDNDRRHALHEARLEQDIAYEKSLIDRWDDRRRPVYSLPGRRTRYQDAMRQSCSDGNAPHSPRLMARPHSQPVLPRSAGQRTVVRRLP</sequence>
<keyword evidence="5" id="KW-1185">Reference proteome</keyword>
<dbReference type="InterPro" id="IPR025392">
    <property type="entry name" value="DUF4124"/>
</dbReference>
<organism evidence="4 5">
    <name type="scientific">Desulfuromonas thiophila</name>
    <dbReference type="NCBI Taxonomy" id="57664"/>
    <lineage>
        <taxon>Bacteria</taxon>
        <taxon>Pseudomonadati</taxon>
        <taxon>Thermodesulfobacteriota</taxon>
        <taxon>Desulfuromonadia</taxon>
        <taxon>Desulfuromonadales</taxon>
        <taxon>Desulfuromonadaceae</taxon>
        <taxon>Desulfuromonas</taxon>
    </lineage>
</organism>
<feature type="region of interest" description="Disordered" evidence="2">
    <location>
        <begin position="143"/>
        <end position="188"/>
    </location>
</feature>
<name>A0A1G7BYC0_9BACT</name>
<dbReference type="EMBL" id="FNAQ01000008">
    <property type="protein sequence ID" value="SDE32084.1"/>
    <property type="molecule type" value="Genomic_DNA"/>
</dbReference>
<keyword evidence="1" id="KW-0175">Coiled coil</keyword>
<feature type="coiled-coil region" evidence="1">
    <location>
        <begin position="63"/>
        <end position="101"/>
    </location>
</feature>
<evidence type="ECO:0000259" key="3">
    <source>
        <dbReference type="Pfam" id="PF13511"/>
    </source>
</evidence>
<dbReference type="Pfam" id="PF13511">
    <property type="entry name" value="DUF4124"/>
    <property type="match status" value="1"/>
</dbReference>
<feature type="domain" description="DUF4124" evidence="3">
    <location>
        <begin position="14"/>
        <end position="53"/>
    </location>
</feature>
<reference evidence="5" key="1">
    <citation type="submission" date="2016-10" db="EMBL/GenBank/DDBJ databases">
        <authorList>
            <person name="Varghese N."/>
            <person name="Submissions S."/>
        </authorList>
    </citation>
    <scope>NUCLEOTIDE SEQUENCE [LARGE SCALE GENOMIC DNA]</scope>
    <source>
        <strain evidence="5">DSM 8987</strain>
    </source>
</reference>
<evidence type="ECO:0000256" key="2">
    <source>
        <dbReference type="SAM" id="MobiDB-lite"/>
    </source>
</evidence>
<dbReference type="AlphaFoldDB" id="A0A1G7BYC0"/>
<proteinExistence type="predicted"/>
<gene>
    <name evidence="4" type="ORF">SAMN05661003_1082</name>
</gene>
<dbReference type="RefSeq" id="WP_092078261.1">
    <property type="nucleotide sequence ID" value="NZ_FNAQ01000008.1"/>
</dbReference>
<evidence type="ECO:0000256" key="1">
    <source>
        <dbReference type="SAM" id="Coils"/>
    </source>
</evidence>
<accession>A0A1G7BYC0</accession>
<evidence type="ECO:0000313" key="4">
    <source>
        <dbReference type="EMBL" id="SDE32084.1"/>
    </source>
</evidence>